<dbReference type="Pfam" id="PF00697">
    <property type="entry name" value="PRAI"/>
    <property type="match status" value="1"/>
</dbReference>
<evidence type="ECO:0000256" key="1">
    <source>
        <dbReference type="ARBA" id="ARBA00004664"/>
    </source>
</evidence>
<evidence type="ECO:0000259" key="7">
    <source>
        <dbReference type="Pfam" id="PF00697"/>
    </source>
</evidence>
<dbReference type="Gene3D" id="3.20.20.70">
    <property type="entry name" value="Aldolase class I"/>
    <property type="match status" value="1"/>
</dbReference>
<evidence type="ECO:0000313" key="8">
    <source>
        <dbReference type="EMBL" id="VTP69150.1"/>
    </source>
</evidence>
<sequence>MCGLTRPRMPPRQYEAGAIYGGLIFVESSPRNVSETQARDVIAAAPLQYVGVFRNAAIEKWRPLPGHCLSLPYSCMAARIRTISMPCAKCWNPRCKSGKR</sequence>
<dbReference type="GO" id="GO:0000162">
    <property type="term" value="P:L-tryptophan biosynthetic process"/>
    <property type="evidence" value="ECO:0007669"/>
    <property type="project" value="UniProtKB-UniPathway"/>
</dbReference>
<gene>
    <name evidence="8" type="primary">trpC_2</name>
    <name evidence="8" type="ORF">NCTC13032_04043</name>
</gene>
<name>A0A4U9HXJ2_9ENTR</name>
<reference evidence="8 9" key="1">
    <citation type="submission" date="2019-05" db="EMBL/GenBank/DDBJ databases">
        <authorList>
            <consortium name="Pathogen Informatics"/>
        </authorList>
    </citation>
    <scope>NUCLEOTIDE SEQUENCE [LARGE SCALE GENOMIC DNA]</scope>
    <source>
        <strain evidence="8 9">NCTC13032</strain>
    </source>
</reference>
<evidence type="ECO:0000256" key="3">
    <source>
        <dbReference type="ARBA" id="ARBA00022605"/>
    </source>
</evidence>
<dbReference type="InterPro" id="IPR011060">
    <property type="entry name" value="RibuloseP-bd_barrel"/>
</dbReference>
<dbReference type="AlphaFoldDB" id="A0A4U9HXJ2"/>
<comment type="pathway">
    <text evidence="1">Amino-acid biosynthesis; L-tryptophan biosynthesis; L-tryptophan from chorismate: step 3/5.</text>
</comment>
<protein>
    <recommendedName>
        <fullName evidence="2">phosphoribosylanthranilate isomerase</fullName>
        <ecNumber evidence="2">5.3.1.24</ecNumber>
    </recommendedName>
</protein>
<keyword evidence="3" id="KW-0028">Amino-acid biosynthesis</keyword>
<feature type="domain" description="N-(5'phosphoribosyl) anthranilate isomerase (PRAI)" evidence="7">
    <location>
        <begin position="2"/>
        <end position="60"/>
    </location>
</feature>
<dbReference type="SUPFAM" id="SSF51366">
    <property type="entry name" value="Ribulose-phoshate binding barrel"/>
    <property type="match status" value="1"/>
</dbReference>
<evidence type="ECO:0000313" key="9">
    <source>
        <dbReference type="Proteomes" id="UP000310719"/>
    </source>
</evidence>
<keyword evidence="5" id="KW-0057">Aromatic amino acid biosynthesis</keyword>
<organism evidence="8 9">
    <name type="scientific">Leclercia adecarboxylata</name>
    <dbReference type="NCBI Taxonomy" id="83655"/>
    <lineage>
        <taxon>Bacteria</taxon>
        <taxon>Pseudomonadati</taxon>
        <taxon>Pseudomonadota</taxon>
        <taxon>Gammaproteobacteria</taxon>
        <taxon>Enterobacterales</taxon>
        <taxon>Enterobacteriaceae</taxon>
        <taxon>Leclercia</taxon>
    </lineage>
</organism>
<keyword evidence="6" id="KW-0413">Isomerase</keyword>
<accession>A0A4U9HXJ2</accession>
<evidence type="ECO:0000256" key="5">
    <source>
        <dbReference type="ARBA" id="ARBA00023141"/>
    </source>
</evidence>
<evidence type="ECO:0000256" key="4">
    <source>
        <dbReference type="ARBA" id="ARBA00022822"/>
    </source>
</evidence>
<evidence type="ECO:0000256" key="2">
    <source>
        <dbReference type="ARBA" id="ARBA00012572"/>
    </source>
</evidence>
<dbReference type="EMBL" id="LR590464">
    <property type="protein sequence ID" value="VTP69150.1"/>
    <property type="molecule type" value="Genomic_DNA"/>
</dbReference>
<dbReference type="UniPathway" id="UPA00035">
    <property type="reaction ID" value="UER00042"/>
</dbReference>
<dbReference type="EC" id="5.3.1.24" evidence="2"/>
<keyword evidence="4" id="KW-0822">Tryptophan biosynthesis</keyword>
<proteinExistence type="predicted"/>
<evidence type="ECO:0000256" key="6">
    <source>
        <dbReference type="ARBA" id="ARBA00023235"/>
    </source>
</evidence>
<dbReference type="InterPro" id="IPR001240">
    <property type="entry name" value="PRAI_dom"/>
</dbReference>
<dbReference type="Proteomes" id="UP000310719">
    <property type="component" value="Chromosome"/>
</dbReference>
<dbReference type="InterPro" id="IPR013785">
    <property type="entry name" value="Aldolase_TIM"/>
</dbReference>
<dbReference type="GO" id="GO:0004640">
    <property type="term" value="F:phosphoribosylanthranilate isomerase activity"/>
    <property type="evidence" value="ECO:0007669"/>
    <property type="project" value="UniProtKB-EC"/>
</dbReference>